<sequence>MAQRIFRIALNLALPLMALAFSPSVLAQQAEASSGILQLHRPDNHATQKESISGGACVVETGAFPVGFNAYVVPDGDHPSYPPFCSPVPAGALNLVIDILAREVRDTPLAVRLMKVEGGEEREVLSVPATEYTSGNIPLAVNLEPLAKYKVLLIGNDASGKTDNLVSIPLEVRKAGDYVHTGNGGTGWGFLLLVAGLAGLVGGFIHFWRPKPATTNTGVP</sequence>
<accession>A0A1I4Z6E4</accession>
<reference evidence="4" key="1">
    <citation type="submission" date="2016-10" db="EMBL/GenBank/DDBJ databases">
        <authorList>
            <person name="Varghese N."/>
        </authorList>
    </citation>
    <scope>NUCLEOTIDE SEQUENCE [LARGE SCALE GENOMIC DNA]</scope>
    <source>
        <strain evidence="4">Nsp8</strain>
    </source>
</reference>
<evidence type="ECO:0000313" key="3">
    <source>
        <dbReference type="EMBL" id="SFN45583.1"/>
    </source>
</evidence>
<dbReference type="RefSeq" id="WP_074795225.1">
    <property type="nucleotide sequence ID" value="NZ_FOVJ01000001.1"/>
</dbReference>
<keyword evidence="2" id="KW-0732">Signal</keyword>
<feature type="transmembrane region" description="Helical" evidence="1">
    <location>
        <begin position="188"/>
        <end position="208"/>
    </location>
</feature>
<dbReference type="AlphaFoldDB" id="A0A1I4Z6E4"/>
<evidence type="ECO:0000256" key="2">
    <source>
        <dbReference type="SAM" id="SignalP"/>
    </source>
</evidence>
<dbReference type="OrthoDB" id="8566262at2"/>
<keyword evidence="1" id="KW-0472">Membrane</keyword>
<name>A0A1I4Z6E4_9PROT</name>
<dbReference type="EMBL" id="FOVJ01000001">
    <property type="protein sequence ID" value="SFN45583.1"/>
    <property type="molecule type" value="Genomic_DNA"/>
</dbReference>
<proteinExistence type="predicted"/>
<feature type="chain" id="PRO_5010166015" description="LPXTG-motif cell wall anchor domain-containing protein" evidence="2">
    <location>
        <begin position="28"/>
        <end position="220"/>
    </location>
</feature>
<evidence type="ECO:0008006" key="5">
    <source>
        <dbReference type="Google" id="ProtNLM"/>
    </source>
</evidence>
<keyword evidence="4" id="KW-1185">Reference proteome</keyword>
<evidence type="ECO:0000256" key="1">
    <source>
        <dbReference type="SAM" id="Phobius"/>
    </source>
</evidence>
<keyword evidence="1" id="KW-1133">Transmembrane helix</keyword>
<protein>
    <recommendedName>
        <fullName evidence="5">LPXTG-motif cell wall anchor domain-containing protein</fullName>
    </recommendedName>
</protein>
<gene>
    <name evidence="3" type="ORF">SAMN05216386_1043</name>
</gene>
<keyword evidence="1" id="KW-0812">Transmembrane</keyword>
<dbReference type="Proteomes" id="UP000183107">
    <property type="component" value="Unassembled WGS sequence"/>
</dbReference>
<organism evidence="3 4">
    <name type="scientific">Nitrosospira briensis</name>
    <dbReference type="NCBI Taxonomy" id="35799"/>
    <lineage>
        <taxon>Bacteria</taxon>
        <taxon>Pseudomonadati</taxon>
        <taxon>Pseudomonadota</taxon>
        <taxon>Betaproteobacteria</taxon>
        <taxon>Nitrosomonadales</taxon>
        <taxon>Nitrosomonadaceae</taxon>
        <taxon>Nitrosospira</taxon>
    </lineage>
</organism>
<feature type="signal peptide" evidence="2">
    <location>
        <begin position="1"/>
        <end position="27"/>
    </location>
</feature>
<evidence type="ECO:0000313" key="4">
    <source>
        <dbReference type="Proteomes" id="UP000183107"/>
    </source>
</evidence>